<keyword evidence="2" id="KW-0444">Lipid biosynthesis</keyword>
<keyword evidence="4" id="KW-0443">Lipid metabolism</keyword>
<accession>R8AYR5</accession>
<dbReference type="CDD" id="cd07989">
    <property type="entry name" value="LPLAT_AGPAT-like"/>
    <property type="match status" value="1"/>
</dbReference>
<dbReference type="Proteomes" id="UP000016540">
    <property type="component" value="Unassembled WGS sequence"/>
</dbReference>
<reference evidence="7 8" key="1">
    <citation type="journal article" date="2013" name="Genome Announc.">
        <title>Draft Genome Sequence of the Moderately Halophilic Bacterium Marinobacter lipolyticus Strain SM19.</title>
        <authorList>
            <person name="Papke R.T."/>
            <person name="de la Haba R.R."/>
            <person name="Infante-Dominguez C."/>
            <person name="Perez D."/>
            <person name="Sanchez-Porro C."/>
            <person name="Lapierre P."/>
            <person name="Ventosa A."/>
        </authorList>
    </citation>
    <scope>NUCLEOTIDE SEQUENCE [LARGE SCALE GENOMIC DNA]</scope>
    <source>
        <strain evidence="7 8">SM19</strain>
    </source>
</reference>
<evidence type="ECO:0000256" key="3">
    <source>
        <dbReference type="ARBA" id="ARBA00022679"/>
    </source>
</evidence>
<dbReference type="PANTHER" id="PTHR10434:SF64">
    <property type="entry name" value="1-ACYL-SN-GLYCEROL-3-PHOSPHATE ACYLTRANSFERASE-RELATED"/>
    <property type="match status" value="1"/>
</dbReference>
<feature type="domain" description="Phospholipid/glycerol acyltransferase" evidence="6">
    <location>
        <begin position="74"/>
        <end position="185"/>
    </location>
</feature>
<evidence type="ECO:0000256" key="2">
    <source>
        <dbReference type="ARBA" id="ARBA00022516"/>
    </source>
</evidence>
<keyword evidence="8" id="KW-1185">Reference proteome</keyword>
<evidence type="ECO:0000256" key="1">
    <source>
        <dbReference type="ARBA" id="ARBA00005189"/>
    </source>
</evidence>
<dbReference type="SMART" id="SM00563">
    <property type="entry name" value="PlsC"/>
    <property type="match status" value="1"/>
</dbReference>
<sequence>MEIAVGMIRLILRLILFSAFLLATALIAITCTIVEIVTRRAIDRTPVARFCFHGASRCLGLRVRQQGIPASGPVLLVSNHISWSDIPVLGGATPLRFLSKAEVGRWPIIGWLARQAGTLFIVRGSGRAREARQEITSTLSGGQSVLIFPEGTTSTGLSVLPFHSRLLQAAPDAGVAMQGISIAYTRHGRPDHLAPFIGDDEFQSHLPRLLRHPAVDVTIVFHPPIRVDTNRPLTETTEQLRETIAAGVEQIYRERAMEEDQQGKEAVRQQA</sequence>
<dbReference type="EMBL" id="ASAD01000015">
    <property type="protein sequence ID" value="EON91493.1"/>
    <property type="molecule type" value="Genomic_DNA"/>
</dbReference>
<name>R8AYR5_9GAMM</name>
<dbReference type="AlphaFoldDB" id="R8AYR5"/>
<dbReference type="PATRIC" id="fig|1318628.3.peg.2726"/>
<dbReference type="eggNOG" id="COG0204">
    <property type="taxonomic scope" value="Bacteria"/>
</dbReference>
<dbReference type="HOGENOM" id="CLU_027938_0_1_6"/>
<evidence type="ECO:0000259" key="6">
    <source>
        <dbReference type="SMART" id="SM00563"/>
    </source>
</evidence>
<dbReference type="PANTHER" id="PTHR10434">
    <property type="entry name" value="1-ACYL-SN-GLYCEROL-3-PHOSPHATE ACYLTRANSFERASE"/>
    <property type="match status" value="1"/>
</dbReference>
<evidence type="ECO:0000256" key="5">
    <source>
        <dbReference type="ARBA" id="ARBA00023315"/>
    </source>
</evidence>
<organism evidence="7 8">
    <name type="scientific">Marinobacter lipolyticus SM19</name>
    <dbReference type="NCBI Taxonomy" id="1318628"/>
    <lineage>
        <taxon>Bacteria</taxon>
        <taxon>Pseudomonadati</taxon>
        <taxon>Pseudomonadota</taxon>
        <taxon>Gammaproteobacteria</taxon>
        <taxon>Pseudomonadales</taxon>
        <taxon>Marinobacteraceae</taxon>
        <taxon>Marinobacter</taxon>
    </lineage>
</organism>
<evidence type="ECO:0000313" key="7">
    <source>
        <dbReference type="EMBL" id="EON91493.1"/>
    </source>
</evidence>
<gene>
    <name evidence="7" type="ORF">MARLIPOL_13644</name>
</gene>
<evidence type="ECO:0000256" key="4">
    <source>
        <dbReference type="ARBA" id="ARBA00023098"/>
    </source>
</evidence>
<keyword evidence="5 7" id="KW-0012">Acyltransferase</keyword>
<evidence type="ECO:0000313" key="8">
    <source>
        <dbReference type="Proteomes" id="UP000016540"/>
    </source>
</evidence>
<dbReference type="SUPFAM" id="SSF69593">
    <property type="entry name" value="Glycerol-3-phosphate (1)-acyltransferase"/>
    <property type="match status" value="1"/>
</dbReference>
<dbReference type="Pfam" id="PF01553">
    <property type="entry name" value="Acyltransferase"/>
    <property type="match status" value="1"/>
</dbReference>
<comment type="pathway">
    <text evidence="1">Lipid metabolism.</text>
</comment>
<protein>
    <submittedName>
        <fullName evidence="7">Phospholipid/glycerol acyltransferase</fullName>
    </submittedName>
</protein>
<proteinExistence type="predicted"/>
<dbReference type="InterPro" id="IPR002123">
    <property type="entry name" value="Plipid/glycerol_acylTrfase"/>
</dbReference>
<dbReference type="GO" id="GO:0006654">
    <property type="term" value="P:phosphatidic acid biosynthetic process"/>
    <property type="evidence" value="ECO:0007669"/>
    <property type="project" value="TreeGrafter"/>
</dbReference>
<dbReference type="STRING" id="1318628.MARLIPOL_13644"/>
<keyword evidence="3 7" id="KW-0808">Transferase</keyword>
<comment type="caution">
    <text evidence="7">The sequence shown here is derived from an EMBL/GenBank/DDBJ whole genome shotgun (WGS) entry which is preliminary data.</text>
</comment>
<dbReference type="GO" id="GO:0003841">
    <property type="term" value="F:1-acylglycerol-3-phosphate O-acyltransferase activity"/>
    <property type="evidence" value="ECO:0007669"/>
    <property type="project" value="TreeGrafter"/>
</dbReference>